<dbReference type="EMBL" id="CP143423">
    <property type="protein sequence ID" value="WVX48159.1"/>
    <property type="molecule type" value="Genomic_DNA"/>
</dbReference>
<organism evidence="2 3">
    <name type="scientific">Roseobacter fucihabitans</name>
    <dbReference type="NCBI Taxonomy" id="1537242"/>
    <lineage>
        <taxon>Bacteria</taxon>
        <taxon>Pseudomonadati</taxon>
        <taxon>Pseudomonadota</taxon>
        <taxon>Alphaproteobacteria</taxon>
        <taxon>Rhodobacterales</taxon>
        <taxon>Roseobacteraceae</taxon>
        <taxon>Roseobacter</taxon>
    </lineage>
</organism>
<keyword evidence="3" id="KW-1185">Reference proteome</keyword>
<proteinExistence type="predicted"/>
<reference evidence="3" key="2">
    <citation type="submission" date="2024-01" db="EMBL/GenBank/DDBJ databases">
        <title>Roseobacter fucihabitans sp. nov., isolated from the brown alga Fucus spiralis.</title>
        <authorList>
            <person name="Hahnke S."/>
            <person name="Berger M."/>
            <person name="Schlingloff A."/>
            <person name="Athale I."/>
            <person name="Neumann-Schaal M."/>
            <person name="Adenaya A."/>
            <person name="Poehlein A."/>
            <person name="Daniel R."/>
            <person name="Pertersen J."/>
            <person name="Brinkhoff T."/>
        </authorList>
    </citation>
    <scope>NUCLEOTIDE SEQUENCE [LARGE SCALE GENOMIC DNA]</scope>
    <source>
        <strain evidence="3">B14</strain>
    </source>
</reference>
<feature type="signal peptide" evidence="1">
    <location>
        <begin position="1"/>
        <end position="21"/>
    </location>
</feature>
<dbReference type="InterPro" id="IPR020349">
    <property type="entry name" value="Uncharacterised_14.7kDa"/>
</dbReference>
<evidence type="ECO:0000313" key="2">
    <source>
        <dbReference type="EMBL" id="WVX48159.1"/>
    </source>
</evidence>
<protein>
    <recommendedName>
        <fullName evidence="4">NADH dehydrogenase subunit E</fullName>
    </recommendedName>
</protein>
<name>A0ABZ2BTH0_9RHOB</name>
<evidence type="ECO:0000256" key="1">
    <source>
        <dbReference type="SAM" id="SignalP"/>
    </source>
</evidence>
<evidence type="ECO:0000313" key="3">
    <source>
        <dbReference type="Proteomes" id="UP001318682"/>
    </source>
</evidence>
<reference evidence="2 3" key="1">
    <citation type="submission" date="2015-07" db="EMBL/GenBank/DDBJ databases">
        <authorList>
            <person name="Voget S."/>
            <person name="Dogs M."/>
            <person name="Brinkhoff T.H."/>
            <person name="Daniel R."/>
        </authorList>
    </citation>
    <scope>NUCLEOTIDE SEQUENCE [LARGE SCALE GENOMIC DNA]</scope>
    <source>
        <strain evidence="2 3">B14</strain>
    </source>
</reference>
<sequence>MRDRVIALCLAGVLSASGAGADIAPLRDVKSIDDGLFVIGLADQIRKNCPVISPRVFKALGALQDLNNQAMAMGYTKAEIDAHVESDVEKDRLRARARTYMAQQGLEPDEAGYCALGKSEIERNSKIGTLLRQK</sequence>
<gene>
    <name evidence="2" type="ORF">ROLI_012370</name>
</gene>
<dbReference type="Proteomes" id="UP001318682">
    <property type="component" value="Chromosome"/>
</dbReference>
<feature type="chain" id="PRO_5045702817" description="NADH dehydrogenase subunit E" evidence="1">
    <location>
        <begin position="22"/>
        <end position="134"/>
    </location>
</feature>
<dbReference type="Pfam" id="PF17267">
    <property type="entry name" value="DUF5333"/>
    <property type="match status" value="1"/>
</dbReference>
<keyword evidence="1" id="KW-0732">Signal</keyword>
<evidence type="ECO:0008006" key="4">
    <source>
        <dbReference type="Google" id="ProtNLM"/>
    </source>
</evidence>
<accession>A0ABZ2BTH0</accession>